<evidence type="ECO:0000313" key="1">
    <source>
        <dbReference type="EMBL" id="KEH28684.1"/>
    </source>
</evidence>
<dbReference type="InterPro" id="IPR032675">
    <property type="entry name" value="LRR_dom_sf"/>
</dbReference>
<dbReference type="AlphaFoldDB" id="A0A072UG09"/>
<keyword evidence="3" id="KW-1185">Reference proteome</keyword>
<organism evidence="1 3">
    <name type="scientific">Medicago truncatula</name>
    <name type="common">Barrel medic</name>
    <name type="synonym">Medicago tribuloides</name>
    <dbReference type="NCBI Taxonomy" id="3880"/>
    <lineage>
        <taxon>Eukaryota</taxon>
        <taxon>Viridiplantae</taxon>
        <taxon>Streptophyta</taxon>
        <taxon>Embryophyta</taxon>
        <taxon>Tracheophyta</taxon>
        <taxon>Spermatophyta</taxon>
        <taxon>Magnoliopsida</taxon>
        <taxon>eudicotyledons</taxon>
        <taxon>Gunneridae</taxon>
        <taxon>Pentapetalae</taxon>
        <taxon>rosids</taxon>
        <taxon>fabids</taxon>
        <taxon>Fabales</taxon>
        <taxon>Fabaceae</taxon>
        <taxon>Papilionoideae</taxon>
        <taxon>50 kb inversion clade</taxon>
        <taxon>NPAAA clade</taxon>
        <taxon>Hologalegina</taxon>
        <taxon>IRL clade</taxon>
        <taxon>Trifolieae</taxon>
        <taxon>Medicago</taxon>
    </lineage>
</organism>
<reference evidence="2" key="3">
    <citation type="submission" date="2015-04" db="UniProtKB">
        <authorList>
            <consortium name="EnsemblPlants"/>
        </authorList>
    </citation>
    <scope>IDENTIFICATION</scope>
    <source>
        <strain evidence="2">cv. Jemalong A17</strain>
    </source>
</reference>
<sequence>MATSSKFNVSKTMASTRSYLPEELWEHIFKFLNDEDNNTFNLLRLDGNIGFQHIQRRIGTLYHVSKQSLPITNGSFRSLSLVSKQFLSITNSLRFLVTISNATIPFLNRLFERFPNIASLNITLSLSMRGPEKLTSVPQNELRVLSKKMKNLTSLTCYQLRFINKNDLLFIADCFPLLEELILTDTGCRSNCVIDSDDQFLALPKLRRIALTHTIAGQHSVKNLCRNCDLQEVKVVGGCSSRCLTCGPCPPRHCENTFYFSI</sequence>
<dbReference type="GO" id="GO:0031146">
    <property type="term" value="P:SCF-dependent proteasomal ubiquitin-dependent protein catabolic process"/>
    <property type="evidence" value="ECO:0000318"/>
    <property type="project" value="GO_Central"/>
</dbReference>
<accession>A0A072UG09</accession>
<evidence type="ECO:0000313" key="2">
    <source>
        <dbReference type="EnsemblPlants" id="KEH28684"/>
    </source>
</evidence>
<protein>
    <submittedName>
        <fullName evidence="1 2">Uncharacterized protein</fullName>
    </submittedName>
</protein>
<evidence type="ECO:0000313" key="3">
    <source>
        <dbReference type="Proteomes" id="UP000002051"/>
    </source>
</evidence>
<dbReference type="HOGENOM" id="CLU_068558_1_0_1"/>
<proteinExistence type="predicted"/>
<dbReference type="EnsemblPlants" id="KEH28684">
    <property type="protein sequence ID" value="KEH28684"/>
    <property type="gene ID" value="MTR_4g010880"/>
</dbReference>
<dbReference type="Gene3D" id="3.80.10.10">
    <property type="entry name" value="Ribonuclease Inhibitor"/>
    <property type="match status" value="1"/>
</dbReference>
<dbReference type="EMBL" id="CM001220">
    <property type="protein sequence ID" value="KEH28684.1"/>
    <property type="molecule type" value="Genomic_DNA"/>
</dbReference>
<dbReference type="Proteomes" id="UP000002051">
    <property type="component" value="Chromosome 4"/>
</dbReference>
<reference evidence="1 3" key="1">
    <citation type="journal article" date="2011" name="Nature">
        <title>The Medicago genome provides insight into the evolution of rhizobial symbioses.</title>
        <authorList>
            <person name="Young N.D."/>
            <person name="Debelle F."/>
            <person name="Oldroyd G.E."/>
            <person name="Geurts R."/>
            <person name="Cannon S.B."/>
            <person name="Udvardi M.K."/>
            <person name="Benedito V.A."/>
            <person name="Mayer K.F."/>
            <person name="Gouzy J."/>
            <person name="Schoof H."/>
            <person name="Van de Peer Y."/>
            <person name="Proost S."/>
            <person name="Cook D.R."/>
            <person name="Meyers B.C."/>
            <person name="Spannagl M."/>
            <person name="Cheung F."/>
            <person name="De Mita S."/>
            <person name="Krishnakumar V."/>
            <person name="Gundlach H."/>
            <person name="Zhou S."/>
            <person name="Mudge J."/>
            <person name="Bharti A.K."/>
            <person name="Murray J.D."/>
            <person name="Naoumkina M.A."/>
            <person name="Rosen B."/>
            <person name="Silverstein K.A."/>
            <person name="Tang H."/>
            <person name="Rombauts S."/>
            <person name="Zhao P.X."/>
            <person name="Zhou P."/>
            <person name="Barbe V."/>
            <person name="Bardou P."/>
            <person name="Bechner M."/>
            <person name="Bellec A."/>
            <person name="Berger A."/>
            <person name="Berges H."/>
            <person name="Bidwell S."/>
            <person name="Bisseling T."/>
            <person name="Choisne N."/>
            <person name="Couloux A."/>
            <person name="Denny R."/>
            <person name="Deshpande S."/>
            <person name="Dai X."/>
            <person name="Doyle J.J."/>
            <person name="Dudez A.M."/>
            <person name="Farmer A.D."/>
            <person name="Fouteau S."/>
            <person name="Franken C."/>
            <person name="Gibelin C."/>
            <person name="Gish J."/>
            <person name="Goldstein S."/>
            <person name="Gonzalez A.J."/>
            <person name="Green P.J."/>
            <person name="Hallab A."/>
            <person name="Hartog M."/>
            <person name="Hua A."/>
            <person name="Humphray S.J."/>
            <person name="Jeong D.H."/>
            <person name="Jing Y."/>
            <person name="Jocker A."/>
            <person name="Kenton S.M."/>
            <person name="Kim D.J."/>
            <person name="Klee K."/>
            <person name="Lai H."/>
            <person name="Lang C."/>
            <person name="Lin S."/>
            <person name="Macmil S.L."/>
            <person name="Magdelenat G."/>
            <person name="Matthews L."/>
            <person name="McCorrison J."/>
            <person name="Monaghan E.L."/>
            <person name="Mun J.H."/>
            <person name="Najar F.Z."/>
            <person name="Nicholson C."/>
            <person name="Noirot C."/>
            <person name="O'Bleness M."/>
            <person name="Paule C.R."/>
            <person name="Poulain J."/>
            <person name="Prion F."/>
            <person name="Qin B."/>
            <person name="Qu C."/>
            <person name="Retzel E.F."/>
            <person name="Riddle C."/>
            <person name="Sallet E."/>
            <person name="Samain S."/>
            <person name="Samson N."/>
            <person name="Sanders I."/>
            <person name="Saurat O."/>
            <person name="Scarpelli C."/>
            <person name="Schiex T."/>
            <person name="Segurens B."/>
            <person name="Severin A.J."/>
            <person name="Sherrier D.J."/>
            <person name="Shi R."/>
            <person name="Sims S."/>
            <person name="Singer S.R."/>
            <person name="Sinharoy S."/>
            <person name="Sterck L."/>
            <person name="Viollet A."/>
            <person name="Wang B.B."/>
            <person name="Wang K."/>
            <person name="Wang M."/>
            <person name="Wang X."/>
            <person name="Warfsmann J."/>
            <person name="Weissenbach J."/>
            <person name="White D.D."/>
            <person name="White J.D."/>
            <person name="Wiley G.B."/>
            <person name="Wincker P."/>
            <person name="Xing Y."/>
            <person name="Yang L."/>
            <person name="Yao Z."/>
            <person name="Ying F."/>
            <person name="Zhai J."/>
            <person name="Zhou L."/>
            <person name="Zuber A."/>
            <person name="Denarie J."/>
            <person name="Dixon R.A."/>
            <person name="May G.D."/>
            <person name="Schwartz D.C."/>
            <person name="Rogers J."/>
            <person name="Quetier F."/>
            <person name="Town C.D."/>
            <person name="Roe B.A."/>
        </authorList>
    </citation>
    <scope>NUCLEOTIDE SEQUENCE [LARGE SCALE GENOMIC DNA]</scope>
    <source>
        <strain evidence="1">A17</strain>
        <strain evidence="2 3">cv. Jemalong A17</strain>
    </source>
</reference>
<dbReference type="GO" id="GO:0019005">
    <property type="term" value="C:SCF ubiquitin ligase complex"/>
    <property type="evidence" value="ECO:0000318"/>
    <property type="project" value="GO_Central"/>
</dbReference>
<gene>
    <name evidence="1" type="ordered locus">MTR_4g010880</name>
</gene>
<name>A0A072UG09_MEDTR</name>
<reference evidence="1 3" key="2">
    <citation type="journal article" date="2014" name="BMC Genomics">
        <title>An improved genome release (version Mt4.0) for the model legume Medicago truncatula.</title>
        <authorList>
            <person name="Tang H."/>
            <person name="Krishnakumar V."/>
            <person name="Bidwell S."/>
            <person name="Rosen B."/>
            <person name="Chan A."/>
            <person name="Zhou S."/>
            <person name="Gentzbittel L."/>
            <person name="Childs K.L."/>
            <person name="Yandell M."/>
            <person name="Gundlach H."/>
            <person name="Mayer K.F."/>
            <person name="Schwartz D.C."/>
            <person name="Town C.D."/>
        </authorList>
    </citation>
    <scope>GENOME REANNOTATION</scope>
    <source>
        <strain evidence="1">A17</strain>
        <strain evidence="2 3">cv. Jemalong A17</strain>
    </source>
</reference>